<organism evidence="1">
    <name type="scientific">Candidatus Kentrum sp. DK</name>
    <dbReference type="NCBI Taxonomy" id="2126562"/>
    <lineage>
        <taxon>Bacteria</taxon>
        <taxon>Pseudomonadati</taxon>
        <taxon>Pseudomonadota</taxon>
        <taxon>Gammaproteobacteria</taxon>
        <taxon>Candidatus Kentrum</taxon>
    </lineage>
</organism>
<dbReference type="InterPro" id="IPR019270">
    <property type="entry name" value="DUF2283"/>
</dbReference>
<dbReference type="Pfam" id="PF10049">
    <property type="entry name" value="DUF2283"/>
    <property type="match status" value="1"/>
</dbReference>
<evidence type="ECO:0000313" key="2">
    <source>
        <dbReference type="EMBL" id="VFJ63146.1"/>
    </source>
</evidence>
<dbReference type="AlphaFoldDB" id="A0A450SPT6"/>
<evidence type="ECO:0008006" key="3">
    <source>
        <dbReference type="Google" id="ProtNLM"/>
    </source>
</evidence>
<proteinExistence type="predicted"/>
<accession>A0A450SPT6</accession>
<gene>
    <name evidence="2" type="ORF">BECKDK2373B_GA0170837_11206</name>
    <name evidence="1" type="ORF">BECKDK2373C_GA0170839_105030</name>
</gene>
<evidence type="ECO:0000313" key="1">
    <source>
        <dbReference type="EMBL" id="VFJ55901.1"/>
    </source>
</evidence>
<reference evidence="1" key="1">
    <citation type="submission" date="2019-02" db="EMBL/GenBank/DDBJ databases">
        <authorList>
            <person name="Gruber-Vodicka R. H."/>
            <person name="Seah K. B. B."/>
        </authorList>
    </citation>
    <scope>NUCLEOTIDE SEQUENCE</scope>
    <source>
        <strain evidence="1">BECK_DK161</strain>
        <strain evidence="2">BECK_DK47</strain>
    </source>
</reference>
<dbReference type="EMBL" id="CAADEY010000050">
    <property type="protein sequence ID" value="VFJ55901.1"/>
    <property type="molecule type" value="Genomic_DNA"/>
</dbReference>
<name>A0A450SPT6_9GAMM</name>
<protein>
    <recommendedName>
        <fullName evidence="3">DUF2283 domain-containing protein</fullName>
    </recommendedName>
</protein>
<dbReference type="EMBL" id="CAADEX010000120">
    <property type="protein sequence ID" value="VFJ63146.1"/>
    <property type="molecule type" value="Genomic_DNA"/>
</dbReference>
<sequence length="66" mass="7399">MKTTYYPEDDILEIHLNDKPVAREVSYGWNLNVSYAADGGIREIVILEARESGLYPIATATERQAA</sequence>